<protein>
    <submittedName>
        <fullName evidence="1">Uncharacterized protein</fullName>
    </submittedName>
</protein>
<accession>A0ACC2GRH4</accession>
<reference evidence="1" key="1">
    <citation type="submission" date="2021-05" db="EMBL/GenBank/DDBJ databases">
        <authorList>
            <person name="Pan Q."/>
            <person name="Jouanno E."/>
            <person name="Zahm M."/>
            <person name="Klopp C."/>
            <person name="Cabau C."/>
            <person name="Louis A."/>
            <person name="Berthelot C."/>
            <person name="Parey E."/>
            <person name="Roest Crollius H."/>
            <person name="Montfort J."/>
            <person name="Robinson-Rechavi M."/>
            <person name="Bouchez O."/>
            <person name="Lampietro C."/>
            <person name="Lopez Roques C."/>
            <person name="Donnadieu C."/>
            <person name="Postlethwait J."/>
            <person name="Bobe J."/>
            <person name="Dillon D."/>
            <person name="Chandos A."/>
            <person name="von Hippel F."/>
            <person name="Guiguen Y."/>
        </authorList>
    </citation>
    <scope>NUCLEOTIDE SEQUENCE</scope>
    <source>
        <strain evidence="1">YG-Jan2019</strain>
    </source>
</reference>
<proteinExistence type="predicted"/>
<name>A0ACC2GRH4_DALPE</name>
<gene>
    <name evidence="1" type="ORF">DPEC_G00125950</name>
</gene>
<comment type="caution">
    <text evidence="1">The sequence shown here is derived from an EMBL/GenBank/DDBJ whole genome shotgun (WGS) entry which is preliminary data.</text>
</comment>
<keyword evidence="2" id="KW-1185">Reference proteome</keyword>
<dbReference type="EMBL" id="CM055737">
    <property type="protein sequence ID" value="KAJ8006213.1"/>
    <property type="molecule type" value="Genomic_DNA"/>
</dbReference>
<organism evidence="1 2">
    <name type="scientific">Dallia pectoralis</name>
    <name type="common">Alaska blackfish</name>
    <dbReference type="NCBI Taxonomy" id="75939"/>
    <lineage>
        <taxon>Eukaryota</taxon>
        <taxon>Metazoa</taxon>
        <taxon>Chordata</taxon>
        <taxon>Craniata</taxon>
        <taxon>Vertebrata</taxon>
        <taxon>Euteleostomi</taxon>
        <taxon>Actinopterygii</taxon>
        <taxon>Neopterygii</taxon>
        <taxon>Teleostei</taxon>
        <taxon>Protacanthopterygii</taxon>
        <taxon>Esociformes</taxon>
        <taxon>Umbridae</taxon>
        <taxon>Dallia</taxon>
    </lineage>
</organism>
<evidence type="ECO:0000313" key="1">
    <source>
        <dbReference type="EMBL" id="KAJ8006213.1"/>
    </source>
</evidence>
<evidence type="ECO:0000313" key="2">
    <source>
        <dbReference type="Proteomes" id="UP001157502"/>
    </source>
</evidence>
<sequence>MSSRDPSIHSARFFEEVSSNATPAFKHKSTLYTPQRQCPSPSVMASGVTGSVSVALHPLVILNISDHWIRIRSQEGRPMQGGPSKWHLSDRGDNDRLWHLHLPQGCAAEHRSSGAMSVCLGCLWGAGHSGCKARQAAPCVLFFDELDSIAKSRGGNAGDGGGAADRVINQILTEMDGMSSKKNVFIIGATNRPDIIDPAILRPGRLDQLIYIPLPDEKSRINILSANLRKSPIAKDLDLDFLAKMTNGFSGADLTEICQRACKMAIRESIENEIRRERERQTNPSAMVIQTISAVDKDAPPSGHRFYFALPASVASNSNFTLRDNKGNQALVWGPLGGSRSRRVWWWHRRLYRKSSVE</sequence>
<dbReference type="Proteomes" id="UP001157502">
    <property type="component" value="Chromosome 10"/>
</dbReference>